<dbReference type="Pfam" id="PF12833">
    <property type="entry name" value="HTH_18"/>
    <property type="match status" value="1"/>
</dbReference>
<dbReference type="InterPro" id="IPR018060">
    <property type="entry name" value="HTH_AraC"/>
</dbReference>
<keyword evidence="2" id="KW-0238">DNA-binding</keyword>
<keyword evidence="3" id="KW-0804">Transcription</keyword>
<organism evidence="5 6">
    <name type="scientific">Hyphomicrobium facile</name>
    <dbReference type="NCBI Taxonomy" id="51670"/>
    <lineage>
        <taxon>Bacteria</taxon>
        <taxon>Pseudomonadati</taxon>
        <taxon>Pseudomonadota</taxon>
        <taxon>Alphaproteobacteria</taxon>
        <taxon>Hyphomicrobiales</taxon>
        <taxon>Hyphomicrobiaceae</taxon>
        <taxon>Hyphomicrobium</taxon>
    </lineage>
</organism>
<dbReference type="RefSeq" id="WP_092867805.1">
    <property type="nucleotide sequence ID" value="NZ_FPCH01000002.1"/>
</dbReference>
<dbReference type="InterPro" id="IPR009057">
    <property type="entry name" value="Homeodomain-like_sf"/>
</dbReference>
<accession>A0A1I7NIC1</accession>
<dbReference type="OrthoDB" id="110167at2"/>
<name>A0A1I7NIC1_9HYPH</name>
<feature type="domain" description="HTH araC/xylS-type" evidence="4">
    <location>
        <begin position="213"/>
        <end position="311"/>
    </location>
</feature>
<dbReference type="Proteomes" id="UP000199423">
    <property type="component" value="Unassembled WGS sequence"/>
</dbReference>
<evidence type="ECO:0000256" key="3">
    <source>
        <dbReference type="ARBA" id="ARBA00023163"/>
    </source>
</evidence>
<proteinExistence type="predicted"/>
<dbReference type="PRINTS" id="PR00032">
    <property type="entry name" value="HTHARAC"/>
</dbReference>
<dbReference type="STRING" id="51670.SAMN04488557_2312"/>
<dbReference type="PROSITE" id="PS01124">
    <property type="entry name" value="HTH_ARAC_FAMILY_2"/>
    <property type="match status" value="1"/>
</dbReference>
<protein>
    <submittedName>
        <fullName evidence="5">Transcriptional regulator, AraC family</fullName>
    </submittedName>
</protein>
<dbReference type="InterPro" id="IPR018062">
    <property type="entry name" value="HTH_AraC-typ_CS"/>
</dbReference>
<dbReference type="PANTHER" id="PTHR46796:SF6">
    <property type="entry name" value="ARAC SUBFAMILY"/>
    <property type="match status" value="1"/>
</dbReference>
<dbReference type="PANTHER" id="PTHR46796">
    <property type="entry name" value="HTH-TYPE TRANSCRIPTIONAL ACTIVATOR RHAS-RELATED"/>
    <property type="match status" value="1"/>
</dbReference>
<evidence type="ECO:0000259" key="4">
    <source>
        <dbReference type="PROSITE" id="PS01124"/>
    </source>
</evidence>
<evidence type="ECO:0000256" key="2">
    <source>
        <dbReference type="ARBA" id="ARBA00023125"/>
    </source>
</evidence>
<dbReference type="Gene3D" id="1.10.10.60">
    <property type="entry name" value="Homeodomain-like"/>
    <property type="match status" value="2"/>
</dbReference>
<evidence type="ECO:0000256" key="1">
    <source>
        <dbReference type="ARBA" id="ARBA00023015"/>
    </source>
</evidence>
<keyword evidence="6" id="KW-1185">Reference proteome</keyword>
<dbReference type="GO" id="GO:0003700">
    <property type="term" value="F:DNA-binding transcription factor activity"/>
    <property type="evidence" value="ECO:0007669"/>
    <property type="project" value="InterPro"/>
</dbReference>
<sequence length="314" mass="34397">MMNLSDSSTPARDGHPDILSAKAWIGKLGGSPVRPQSFAASPVLAIGHFRFDGLAEEVECPKLPFHYISVALGGPLVIEACLGGEKVKGRVLPGQSLIMAAERSNVWRWDRPTEEAHVFLHAEFLDRIADEAGNGRADISDRLAFTDTPLRHTILALTEEMQRPGSISPLFFDMAADVIARRILFRHCQKDGKAGANTAGANTAGALTARQLRRVLSLVEDRLSEDISLDDLAGAAGLSRFHFVRAFKTAVGTPPHRWLVGLRIKRAKELLLSRTTTIIEVASLVGFESQSHFGQVFLSHVGMPPREWRRRALS</sequence>
<keyword evidence="1" id="KW-0805">Transcription regulation</keyword>
<dbReference type="InterPro" id="IPR050204">
    <property type="entry name" value="AraC_XylS_family_regulators"/>
</dbReference>
<dbReference type="SMART" id="SM00342">
    <property type="entry name" value="HTH_ARAC"/>
    <property type="match status" value="1"/>
</dbReference>
<dbReference type="AlphaFoldDB" id="A0A1I7NIC1"/>
<evidence type="ECO:0000313" key="5">
    <source>
        <dbReference type="EMBL" id="SFV34400.1"/>
    </source>
</evidence>
<dbReference type="InterPro" id="IPR020449">
    <property type="entry name" value="Tscrpt_reg_AraC-type_HTH"/>
</dbReference>
<dbReference type="SUPFAM" id="SSF46689">
    <property type="entry name" value="Homeodomain-like"/>
    <property type="match status" value="2"/>
</dbReference>
<gene>
    <name evidence="5" type="ORF">SAMN04488557_2312</name>
</gene>
<evidence type="ECO:0000313" key="6">
    <source>
        <dbReference type="Proteomes" id="UP000199423"/>
    </source>
</evidence>
<reference evidence="6" key="1">
    <citation type="submission" date="2016-10" db="EMBL/GenBank/DDBJ databases">
        <authorList>
            <person name="Varghese N."/>
            <person name="Submissions S."/>
        </authorList>
    </citation>
    <scope>NUCLEOTIDE SEQUENCE [LARGE SCALE GENOMIC DNA]</scope>
    <source>
        <strain evidence="6">DSM 1565</strain>
    </source>
</reference>
<dbReference type="EMBL" id="FPCH01000002">
    <property type="protein sequence ID" value="SFV34400.1"/>
    <property type="molecule type" value="Genomic_DNA"/>
</dbReference>
<dbReference type="GO" id="GO:0043565">
    <property type="term" value="F:sequence-specific DNA binding"/>
    <property type="evidence" value="ECO:0007669"/>
    <property type="project" value="InterPro"/>
</dbReference>
<dbReference type="PROSITE" id="PS00041">
    <property type="entry name" value="HTH_ARAC_FAMILY_1"/>
    <property type="match status" value="1"/>
</dbReference>